<evidence type="ECO:0000313" key="4">
    <source>
        <dbReference type="Proteomes" id="UP000004892"/>
    </source>
</evidence>
<dbReference type="STRING" id="742817.HMPREF9449_02409"/>
<evidence type="ECO:0000313" key="3">
    <source>
        <dbReference type="EMBL" id="EHP46792.1"/>
    </source>
</evidence>
<dbReference type="GeneID" id="98069949"/>
<name>H1DJ30_9BACT</name>
<dbReference type="eggNOG" id="ENOG502ZBPQ">
    <property type="taxonomic scope" value="Bacteria"/>
</dbReference>
<organism evidence="3 4">
    <name type="scientific">Odoribacter laneus YIT 12061</name>
    <dbReference type="NCBI Taxonomy" id="742817"/>
    <lineage>
        <taxon>Bacteria</taxon>
        <taxon>Pseudomonadati</taxon>
        <taxon>Bacteroidota</taxon>
        <taxon>Bacteroidia</taxon>
        <taxon>Bacteroidales</taxon>
        <taxon>Odoribacteraceae</taxon>
        <taxon>Odoribacter</taxon>
    </lineage>
</organism>
<accession>H1DJ30</accession>
<dbReference type="Proteomes" id="UP000004892">
    <property type="component" value="Unassembled WGS sequence"/>
</dbReference>
<dbReference type="PATRIC" id="fig|742817.3.peg.2577"/>
<dbReference type="HOGENOM" id="CLU_873875_0_0_10"/>
<dbReference type="Pfam" id="PF13568">
    <property type="entry name" value="OMP_b-brl_2"/>
    <property type="match status" value="1"/>
</dbReference>
<evidence type="ECO:0000256" key="1">
    <source>
        <dbReference type="SAM" id="SignalP"/>
    </source>
</evidence>
<feature type="signal peptide" evidence="1">
    <location>
        <begin position="1"/>
        <end position="18"/>
    </location>
</feature>
<dbReference type="RefSeq" id="WP_009137555.1">
    <property type="nucleotide sequence ID" value="NZ_JH594596.1"/>
</dbReference>
<feature type="domain" description="Outer membrane protein beta-barrel" evidence="2">
    <location>
        <begin position="113"/>
        <end position="299"/>
    </location>
</feature>
<sequence>MKTTLSLFAIFLTLNGMASNFQDTVMVDDLWQKEKNIKFVPNLQDSLLSNREMQITDTLPTQKKSKIRILSSSSSGLTIIGSGNDTEIEILGNHKYKNKKNKGYQNFSGHWCGFNFGFVNFTNTDYSDYSASEQDFMELDYANSFVMQFNILEQSINLVPRNNFGLIVGLGLEYQRLRFENKHQSICLDENNRIMPYTLNPDWKVKRNSFKTLYLTVPVLMEVQFPARLRKKVYISAGFMGGIRLHSKTKIVYKNLDGNKKKDKNSDNFNMIPVKADVVARIGYHNLNIWGSYTLTNMFKSNKGPELHPYSLGIGVTF</sequence>
<dbReference type="AlphaFoldDB" id="H1DJ30"/>
<feature type="chain" id="PRO_5003550208" description="Outer membrane protein beta-barrel domain-containing protein" evidence="1">
    <location>
        <begin position="19"/>
        <end position="318"/>
    </location>
</feature>
<dbReference type="InterPro" id="IPR025665">
    <property type="entry name" value="Beta-barrel_OMP_2"/>
</dbReference>
<protein>
    <recommendedName>
        <fullName evidence="2">Outer membrane protein beta-barrel domain-containing protein</fullName>
    </recommendedName>
</protein>
<dbReference type="EMBL" id="ADMC01000025">
    <property type="protein sequence ID" value="EHP46792.1"/>
    <property type="molecule type" value="Genomic_DNA"/>
</dbReference>
<keyword evidence="1" id="KW-0732">Signal</keyword>
<evidence type="ECO:0000259" key="2">
    <source>
        <dbReference type="Pfam" id="PF13568"/>
    </source>
</evidence>
<keyword evidence="4" id="KW-1185">Reference proteome</keyword>
<gene>
    <name evidence="3" type="ORF">HMPREF9449_02409</name>
</gene>
<proteinExistence type="predicted"/>
<comment type="caution">
    <text evidence="3">The sequence shown here is derived from an EMBL/GenBank/DDBJ whole genome shotgun (WGS) entry which is preliminary data.</text>
</comment>
<reference evidence="3 4" key="1">
    <citation type="submission" date="2012-01" db="EMBL/GenBank/DDBJ databases">
        <title>The Genome Sequence of Odoribacter laneus YIT 12061.</title>
        <authorList>
            <consortium name="The Broad Institute Genome Sequencing Platform"/>
            <person name="Earl A."/>
            <person name="Ward D."/>
            <person name="Feldgarden M."/>
            <person name="Gevers D."/>
            <person name="Morotomi M."/>
            <person name="Young S.K."/>
            <person name="Zeng Q."/>
            <person name="Gargeya S."/>
            <person name="Fitzgerald M."/>
            <person name="Haas B."/>
            <person name="Abouelleil A."/>
            <person name="Alvarado L."/>
            <person name="Arachchi H.M."/>
            <person name="Berlin A."/>
            <person name="Chapman S.B."/>
            <person name="Gearin G."/>
            <person name="Goldberg J."/>
            <person name="Griggs A."/>
            <person name="Gujja S."/>
            <person name="Hansen M."/>
            <person name="Heiman D."/>
            <person name="Howarth C."/>
            <person name="Larimer J."/>
            <person name="Lui A."/>
            <person name="MacDonald P.J.P."/>
            <person name="McCowen C."/>
            <person name="Montmayeur A."/>
            <person name="Murphy C."/>
            <person name="Neiman D."/>
            <person name="Pearson M."/>
            <person name="Priest M."/>
            <person name="Roberts A."/>
            <person name="Saif S."/>
            <person name="Shea T."/>
            <person name="Sisk P."/>
            <person name="Stolte C."/>
            <person name="Sykes S."/>
            <person name="Wortman J."/>
            <person name="Nusbaum C."/>
            <person name="Birren B."/>
        </authorList>
    </citation>
    <scope>NUCLEOTIDE SEQUENCE [LARGE SCALE GENOMIC DNA]</scope>
    <source>
        <strain evidence="3 4">YIT 12061</strain>
    </source>
</reference>